<organism evidence="9 10">
    <name type="scientific">Janibacter limosus</name>
    <dbReference type="NCBI Taxonomy" id="53458"/>
    <lineage>
        <taxon>Bacteria</taxon>
        <taxon>Bacillati</taxon>
        <taxon>Actinomycetota</taxon>
        <taxon>Actinomycetes</taxon>
        <taxon>Micrococcales</taxon>
        <taxon>Intrasporangiaceae</taxon>
        <taxon>Janibacter</taxon>
    </lineage>
</organism>
<comment type="similarity">
    <text evidence="7">Belongs to the binding-protein-dependent transport system permease family.</text>
</comment>
<protein>
    <submittedName>
        <fullName evidence="9">ABC transporter permease</fullName>
    </submittedName>
</protein>
<feature type="transmembrane region" description="Helical" evidence="7">
    <location>
        <begin position="103"/>
        <end position="124"/>
    </location>
</feature>
<evidence type="ECO:0000256" key="4">
    <source>
        <dbReference type="ARBA" id="ARBA00022692"/>
    </source>
</evidence>
<proteinExistence type="inferred from homology"/>
<evidence type="ECO:0000256" key="6">
    <source>
        <dbReference type="ARBA" id="ARBA00023136"/>
    </source>
</evidence>
<dbReference type="GO" id="GO:0071916">
    <property type="term" value="F:dipeptide transmembrane transporter activity"/>
    <property type="evidence" value="ECO:0007669"/>
    <property type="project" value="TreeGrafter"/>
</dbReference>
<evidence type="ECO:0000256" key="5">
    <source>
        <dbReference type="ARBA" id="ARBA00022989"/>
    </source>
</evidence>
<keyword evidence="2 7" id="KW-0813">Transport</keyword>
<keyword evidence="5 7" id="KW-1133">Transmembrane helix</keyword>
<evidence type="ECO:0000313" key="9">
    <source>
        <dbReference type="EMBL" id="QBF47136.1"/>
    </source>
</evidence>
<dbReference type="OrthoDB" id="5169641at2"/>
<dbReference type="CDD" id="cd06261">
    <property type="entry name" value="TM_PBP2"/>
    <property type="match status" value="1"/>
</dbReference>
<dbReference type="PANTHER" id="PTHR43163:SF6">
    <property type="entry name" value="DIPEPTIDE TRANSPORT SYSTEM PERMEASE PROTEIN DPPB-RELATED"/>
    <property type="match status" value="1"/>
</dbReference>
<dbReference type="InterPro" id="IPR035906">
    <property type="entry name" value="MetI-like_sf"/>
</dbReference>
<feature type="transmembrane region" description="Helical" evidence="7">
    <location>
        <begin position="239"/>
        <end position="263"/>
    </location>
</feature>
<evidence type="ECO:0000256" key="3">
    <source>
        <dbReference type="ARBA" id="ARBA00022475"/>
    </source>
</evidence>
<dbReference type="Pfam" id="PF00528">
    <property type="entry name" value="BPD_transp_1"/>
    <property type="match status" value="1"/>
</dbReference>
<dbReference type="AlphaFoldDB" id="A0A4P6MW02"/>
<keyword evidence="10" id="KW-1185">Reference proteome</keyword>
<feature type="transmembrane region" description="Helical" evidence="7">
    <location>
        <begin position="136"/>
        <end position="159"/>
    </location>
</feature>
<comment type="subcellular location">
    <subcellularLocation>
        <location evidence="1 7">Cell membrane</location>
        <topology evidence="1 7">Multi-pass membrane protein</topology>
    </subcellularLocation>
</comment>
<dbReference type="InterPro" id="IPR045621">
    <property type="entry name" value="BPD_transp_1_N"/>
</dbReference>
<keyword evidence="3" id="KW-1003">Cell membrane</keyword>
<dbReference type="EMBL" id="CP036164">
    <property type="protein sequence ID" value="QBF47136.1"/>
    <property type="molecule type" value="Genomic_DNA"/>
</dbReference>
<dbReference type="GO" id="GO:0005886">
    <property type="term" value="C:plasma membrane"/>
    <property type="evidence" value="ECO:0007669"/>
    <property type="project" value="UniProtKB-SubCell"/>
</dbReference>
<evidence type="ECO:0000256" key="2">
    <source>
        <dbReference type="ARBA" id="ARBA00022448"/>
    </source>
</evidence>
<dbReference type="Gene3D" id="1.10.3720.10">
    <property type="entry name" value="MetI-like"/>
    <property type="match status" value="1"/>
</dbReference>
<dbReference type="KEGG" id="jli:EXU32_13300"/>
<accession>A0A4P6MW02</accession>
<feature type="domain" description="ABC transmembrane type-1" evidence="8">
    <location>
        <begin position="97"/>
        <end position="302"/>
    </location>
</feature>
<feature type="transmembrane region" description="Helical" evidence="7">
    <location>
        <begin position="12"/>
        <end position="32"/>
    </location>
</feature>
<gene>
    <name evidence="9" type="ORF">EXU32_13300</name>
</gene>
<name>A0A4P6MW02_9MICO</name>
<dbReference type="PROSITE" id="PS50928">
    <property type="entry name" value="ABC_TM1"/>
    <property type="match status" value="1"/>
</dbReference>
<sequence>MRFAHTAGRAVLRLLLVIVIVSFATSLLLDLVPGDPAVALLGETATPEQVAALHQELRLDDPLAVRYVAWASHAAQGDLGNSLATGESVTSVVLDRLPVTAELTLLAIMLAALIAIPVAILAAYRPEGVVDRVMNTLTSGFIASPPFLTGVFLIFIFAIKADLVPPTGWAPLSEGLGDNLQRVVLPAITLALTEAAMFYRVLRSDMITVLREDYILNARARGLPTGYILLRHALRPSSFSVLTLFGLSVGRLLSGAVVIEVLFALPGLGQLLVNSVLSRDLLVVQGVVLFMAVAYVLINRLVDVGYGLLDPRVREAAAR</sequence>
<dbReference type="InterPro" id="IPR000515">
    <property type="entry name" value="MetI-like"/>
</dbReference>
<feature type="transmembrane region" description="Helical" evidence="7">
    <location>
        <begin position="283"/>
        <end position="302"/>
    </location>
</feature>
<dbReference type="Proteomes" id="UP000290408">
    <property type="component" value="Chromosome"/>
</dbReference>
<feature type="transmembrane region" description="Helical" evidence="7">
    <location>
        <begin position="179"/>
        <end position="202"/>
    </location>
</feature>
<dbReference type="SUPFAM" id="SSF161098">
    <property type="entry name" value="MetI-like"/>
    <property type="match status" value="1"/>
</dbReference>
<evidence type="ECO:0000256" key="1">
    <source>
        <dbReference type="ARBA" id="ARBA00004651"/>
    </source>
</evidence>
<keyword evidence="4 7" id="KW-0812">Transmembrane</keyword>
<dbReference type="Pfam" id="PF19300">
    <property type="entry name" value="BPD_transp_1_N"/>
    <property type="match status" value="1"/>
</dbReference>
<reference evidence="9 10" key="1">
    <citation type="submission" date="2019-02" db="EMBL/GenBank/DDBJ databases">
        <title>Genomic data mining of an Antarctic deep-sea actinobacterium, Janibacterlimosus P3-3-X1.</title>
        <authorList>
            <person name="Liao L."/>
            <person name="Chen B."/>
        </authorList>
    </citation>
    <scope>NUCLEOTIDE SEQUENCE [LARGE SCALE GENOMIC DNA]</scope>
    <source>
        <strain evidence="9 10">P3-3-X1</strain>
    </source>
</reference>
<evidence type="ECO:0000313" key="10">
    <source>
        <dbReference type="Proteomes" id="UP000290408"/>
    </source>
</evidence>
<keyword evidence="6 7" id="KW-0472">Membrane</keyword>
<dbReference type="PANTHER" id="PTHR43163">
    <property type="entry name" value="DIPEPTIDE TRANSPORT SYSTEM PERMEASE PROTEIN DPPB-RELATED"/>
    <property type="match status" value="1"/>
</dbReference>
<evidence type="ECO:0000259" key="8">
    <source>
        <dbReference type="PROSITE" id="PS50928"/>
    </source>
</evidence>
<evidence type="ECO:0000256" key="7">
    <source>
        <dbReference type="RuleBase" id="RU363032"/>
    </source>
</evidence>
<dbReference type="RefSeq" id="WP_130630334.1">
    <property type="nucleotide sequence ID" value="NZ_CP036164.1"/>
</dbReference>